<proteinExistence type="predicted"/>
<protein>
    <submittedName>
        <fullName evidence="1">Uncharacterized protein</fullName>
    </submittedName>
</protein>
<gene>
    <name evidence="1" type="ORF">LHCIRMBIA953_02523</name>
    <name evidence="2" type="ORF">LHCIRMBIA953_02607</name>
</gene>
<reference evidence="1 3" key="1">
    <citation type="submission" date="2013-09" db="EMBL/GenBank/DDBJ databases">
        <title>Draft Genome Sequence of five Lactobacillus helveticus strains CIRM-BIA 101T, 103, 104, 951 and 953 isolated from milk product.</title>
        <authorList>
            <person name="Valence F."/>
            <person name="Chuat V."/>
            <person name="Ma L."/>
            <person name="Creno S."/>
            <person name="Falentin H."/>
            <person name="Lortal S."/>
            <person name="Bizet C."/>
            <person name="Clermont D."/>
            <person name="Loux V."/>
            <person name="Bouchier C."/>
            <person name="Cousin S."/>
        </authorList>
    </citation>
    <scope>NUCLEOTIDE SEQUENCE [LARGE SCALE GENOMIC DNA]</scope>
    <source>
        <strain evidence="1 3">CIRM-BIA 953</strain>
    </source>
</reference>
<evidence type="ECO:0000313" key="1">
    <source>
        <dbReference type="EMBL" id="CDI43254.1"/>
    </source>
</evidence>
<organism evidence="1 3">
    <name type="scientific">Lactobacillus helveticus CIRM-BIA 953</name>
    <dbReference type="NCBI Taxonomy" id="1226335"/>
    <lineage>
        <taxon>Bacteria</taxon>
        <taxon>Bacillati</taxon>
        <taxon>Bacillota</taxon>
        <taxon>Bacilli</taxon>
        <taxon>Lactobacillales</taxon>
        <taxon>Lactobacillaceae</taxon>
        <taxon>Lactobacillus</taxon>
    </lineage>
</organism>
<dbReference type="AlphaFoldDB" id="U4QMM6"/>
<sequence>MLQKFTKRQLKEVKYQQDQKAMQELAKDDPDAIIVYLPKEEAIISSEYGDDFYYGFKTAQQFINWRLNDCLKGDLNALADEMGYDTVSSNHQDFLADNREYHDNLEQFVLDSYSSERVGDLYDE</sequence>
<dbReference type="EMBL" id="CBUH010000169">
    <property type="protein sequence ID" value="CDI43336.1"/>
    <property type="molecule type" value="Genomic_DNA"/>
</dbReference>
<dbReference type="RefSeq" id="WP_023061910.1">
    <property type="nucleotide sequence ID" value="NZ_CBUH010000169.1"/>
</dbReference>
<name>U4QMM6_LACHE</name>
<dbReference type="EMBL" id="CBUH010000169">
    <property type="protein sequence ID" value="CDI43254.1"/>
    <property type="molecule type" value="Genomic_DNA"/>
</dbReference>
<evidence type="ECO:0000313" key="2">
    <source>
        <dbReference type="EMBL" id="CDI43336.1"/>
    </source>
</evidence>
<dbReference type="Proteomes" id="UP000017243">
    <property type="component" value="Unassembled WGS sequence"/>
</dbReference>
<accession>U4QMM6</accession>
<comment type="caution">
    <text evidence="1">The sequence shown here is derived from an EMBL/GenBank/DDBJ whole genome shotgun (WGS) entry which is preliminary data.</text>
</comment>
<evidence type="ECO:0000313" key="3">
    <source>
        <dbReference type="Proteomes" id="UP000017243"/>
    </source>
</evidence>